<comment type="caution">
    <text evidence="8">The sequence shown here is derived from an EMBL/GenBank/DDBJ whole genome shotgun (WGS) entry which is preliminary data.</text>
</comment>
<feature type="transmembrane region" description="Helical" evidence="7">
    <location>
        <begin position="90"/>
        <end position="109"/>
    </location>
</feature>
<dbReference type="Proteomes" id="UP000242881">
    <property type="component" value="Unassembled WGS sequence"/>
</dbReference>
<feature type="transmembrane region" description="Helical" evidence="7">
    <location>
        <begin position="53"/>
        <end position="78"/>
    </location>
</feature>
<evidence type="ECO:0000256" key="4">
    <source>
        <dbReference type="ARBA" id="ARBA00022989"/>
    </source>
</evidence>
<evidence type="ECO:0000256" key="5">
    <source>
        <dbReference type="ARBA" id="ARBA00023136"/>
    </source>
</evidence>
<feature type="transmembrane region" description="Helical" evidence="7">
    <location>
        <begin position="215"/>
        <end position="238"/>
    </location>
</feature>
<reference evidence="8 9" key="1">
    <citation type="submission" date="2018-01" db="EMBL/GenBank/DDBJ databases">
        <title>Metagenomic assembled genomes from two thermal pools in the Uzon Caldera, Kamchatka, Russia.</title>
        <authorList>
            <person name="Wilkins L."/>
            <person name="Ettinger C."/>
        </authorList>
    </citation>
    <scope>NUCLEOTIDE SEQUENCE [LARGE SCALE GENOMIC DNA]</scope>
    <source>
        <strain evidence="8">ZAV-05</strain>
    </source>
</reference>
<comment type="subcellular location">
    <subcellularLocation>
        <location evidence="6">Cell membrane</location>
        <topology evidence="6">Multi-pass membrane protein</topology>
    </subcellularLocation>
    <subcellularLocation>
        <location evidence="1">Membrane</location>
        <topology evidence="1">Multi-pass membrane protein</topology>
    </subcellularLocation>
</comment>
<organism evidence="8 9">
    <name type="scientific">Calditerrivibrio nitroreducens</name>
    <dbReference type="NCBI Taxonomy" id="477976"/>
    <lineage>
        <taxon>Bacteria</taxon>
        <taxon>Pseudomonadati</taxon>
        <taxon>Deferribacterota</taxon>
        <taxon>Deferribacteres</taxon>
        <taxon>Deferribacterales</taxon>
        <taxon>Calditerrivibrionaceae</taxon>
    </lineage>
</organism>
<dbReference type="PANTHER" id="PTHR30477:SF18">
    <property type="entry name" value="METAL TRANSPORT SYSTEM MEMBRANE PROTEIN CT_417-RELATED"/>
    <property type="match status" value="1"/>
</dbReference>
<evidence type="ECO:0000256" key="1">
    <source>
        <dbReference type="ARBA" id="ARBA00004141"/>
    </source>
</evidence>
<feature type="transmembrane region" description="Helical" evidence="7">
    <location>
        <begin position="172"/>
        <end position="203"/>
    </location>
</feature>
<evidence type="ECO:0000256" key="2">
    <source>
        <dbReference type="ARBA" id="ARBA00008034"/>
    </source>
</evidence>
<comment type="similarity">
    <text evidence="2 6">Belongs to the ABC-3 integral membrane protein family.</text>
</comment>
<sequence length="267" mass="29207">MDGFFDYIFLKNAIYGIILSSFICGIVGSIVVVNRIVSLAGSIAHAAYGGVGIAFYFGLPVTATTMVFSSISGFIVGFLTEKENALSDSFIGMIWAFGMALGIILTDLTPGYNADLMSYLFGNVLTITDIDLILSGILLSLILILLILNYKTVVLVSFDKDYSRVVGYRVNIIYYIMLIMVSLSIVILIKMTGIILVMAMLTIPQSIAIKRCKSLSSMMVLSSIIALLFSIIGFIIAYRFNLSTGATIILFSVIVYFIDTLVNYVKR</sequence>
<dbReference type="AlphaFoldDB" id="A0A2J6WI18"/>
<evidence type="ECO:0000313" key="8">
    <source>
        <dbReference type="EMBL" id="PMP70015.1"/>
    </source>
</evidence>
<dbReference type="InterPro" id="IPR001626">
    <property type="entry name" value="ABC_TroCD"/>
</dbReference>
<feature type="transmembrane region" description="Helical" evidence="7">
    <location>
        <begin position="244"/>
        <end position="265"/>
    </location>
</feature>
<keyword evidence="6" id="KW-0813">Transport</keyword>
<evidence type="ECO:0000256" key="7">
    <source>
        <dbReference type="SAM" id="Phobius"/>
    </source>
</evidence>
<proteinExistence type="inferred from homology"/>
<protein>
    <recommendedName>
        <fullName evidence="10">ABC-3 protein</fullName>
    </recommendedName>
</protein>
<evidence type="ECO:0008006" key="10">
    <source>
        <dbReference type="Google" id="ProtNLM"/>
    </source>
</evidence>
<name>A0A2J6WI18_9BACT</name>
<dbReference type="GO" id="GO:0055085">
    <property type="term" value="P:transmembrane transport"/>
    <property type="evidence" value="ECO:0007669"/>
    <property type="project" value="InterPro"/>
</dbReference>
<dbReference type="InterPro" id="IPR037294">
    <property type="entry name" value="ABC_BtuC-like"/>
</dbReference>
<dbReference type="GO" id="GO:0010043">
    <property type="term" value="P:response to zinc ion"/>
    <property type="evidence" value="ECO:0007669"/>
    <property type="project" value="TreeGrafter"/>
</dbReference>
<dbReference type="Gene3D" id="1.10.3470.10">
    <property type="entry name" value="ABC transporter involved in vitamin B12 uptake, BtuC"/>
    <property type="match status" value="1"/>
</dbReference>
<dbReference type="EMBL" id="PNIN01000059">
    <property type="protein sequence ID" value="PMP70015.1"/>
    <property type="molecule type" value="Genomic_DNA"/>
</dbReference>
<dbReference type="SUPFAM" id="SSF81345">
    <property type="entry name" value="ABC transporter involved in vitamin B12 uptake, BtuC"/>
    <property type="match status" value="1"/>
</dbReference>
<accession>A0A2J6WI18</accession>
<evidence type="ECO:0000256" key="3">
    <source>
        <dbReference type="ARBA" id="ARBA00022692"/>
    </source>
</evidence>
<feature type="transmembrane region" description="Helical" evidence="7">
    <location>
        <begin position="130"/>
        <end position="152"/>
    </location>
</feature>
<keyword evidence="5 7" id="KW-0472">Membrane</keyword>
<dbReference type="GO" id="GO:0043190">
    <property type="term" value="C:ATP-binding cassette (ABC) transporter complex"/>
    <property type="evidence" value="ECO:0007669"/>
    <property type="project" value="InterPro"/>
</dbReference>
<keyword evidence="3 6" id="KW-0812">Transmembrane</keyword>
<evidence type="ECO:0000256" key="6">
    <source>
        <dbReference type="RuleBase" id="RU003943"/>
    </source>
</evidence>
<dbReference type="Pfam" id="PF00950">
    <property type="entry name" value="ABC-3"/>
    <property type="match status" value="1"/>
</dbReference>
<feature type="transmembrane region" description="Helical" evidence="7">
    <location>
        <begin position="12"/>
        <end position="33"/>
    </location>
</feature>
<dbReference type="PANTHER" id="PTHR30477">
    <property type="entry name" value="ABC-TRANSPORTER METAL-BINDING PROTEIN"/>
    <property type="match status" value="1"/>
</dbReference>
<gene>
    <name evidence="8" type="ORF">C0187_06085</name>
</gene>
<keyword evidence="4 7" id="KW-1133">Transmembrane helix</keyword>
<evidence type="ECO:0000313" key="9">
    <source>
        <dbReference type="Proteomes" id="UP000242881"/>
    </source>
</evidence>